<dbReference type="Pfam" id="PF13668">
    <property type="entry name" value="Ferritin_2"/>
    <property type="match status" value="1"/>
</dbReference>
<feature type="region of interest" description="Disordered" evidence="1">
    <location>
        <begin position="175"/>
        <end position="205"/>
    </location>
</feature>
<evidence type="ECO:0000313" key="2">
    <source>
        <dbReference type="EMBL" id="CAA9572305.1"/>
    </source>
</evidence>
<dbReference type="InterPro" id="IPR009078">
    <property type="entry name" value="Ferritin-like_SF"/>
</dbReference>
<name>A0A6J4VCI9_9BACT</name>
<dbReference type="EMBL" id="CADCWG010000262">
    <property type="protein sequence ID" value="CAA9572305.1"/>
    <property type="molecule type" value="Genomic_DNA"/>
</dbReference>
<feature type="compositionally biased region" description="Gly residues" evidence="1">
    <location>
        <begin position="193"/>
        <end position="205"/>
    </location>
</feature>
<dbReference type="SUPFAM" id="SSF47240">
    <property type="entry name" value="Ferritin-like"/>
    <property type="match status" value="1"/>
</dbReference>
<dbReference type="AlphaFoldDB" id="A0A6J4VCI9"/>
<gene>
    <name evidence="2" type="ORF">AVDCRST_MAG49-3759</name>
</gene>
<protein>
    <recommendedName>
        <fullName evidence="3">Ferritin-like domain-containing protein</fullName>
    </recommendedName>
</protein>
<proteinExistence type="predicted"/>
<evidence type="ECO:0000256" key="1">
    <source>
        <dbReference type="SAM" id="MobiDB-lite"/>
    </source>
</evidence>
<accession>A0A6J4VCI9</accession>
<organism evidence="2">
    <name type="scientific">uncultured Thermomicrobiales bacterium</name>
    <dbReference type="NCBI Taxonomy" id="1645740"/>
    <lineage>
        <taxon>Bacteria</taxon>
        <taxon>Pseudomonadati</taxon>
        <taxon>Thermomicrobiota</taxon>
        <taxon>Thermomicrobia</taxon>
        <taxon>Thermomicrobiales</taxon>
        <taxon>environmental samples</taxon>
    </lineage>
</organism>
<sequence>MRSAAQTTFANDLEVFNYALTLEHLEYAFYRDGLDRFGEGDFADAGFDAEVYEYFGLIRDHEQAHVETIAETISGAGGTPVEEAEYDFGYDDVAGFVGVAQALENTGVAAYTGAAGFIDDGGLLTAALTIHGVEARHAAYLNFLVGDEPIPAAFETTLTPDEVLAIAGPFIVSAGGEDSDDTSGTTTMPSTGSGAGVGGELQGRW</sequence>
<dbReference type="CDD" id="cd00657">
    <property type="entry name" value="Ferritin_like"/>
    <property type="match status" value="1"/>
</dbReference>
<feature type="compositionally biased region" description="Low complexity" evidence="1">
    <location>
        <begin position="182"/>
        <end position="192"/>
    </location>
</feature>
<dbReference type="Gene3D" id="1.20.1260.10">
    <property type="match status" value="1"/>
</dbReference>
<reference evidence="2" key="1">
    <citation type="submission" date="2020-02" db="EMBL/GenBank/DDBJ databases">
        <authorList>
            <person name="Meier V. D."/>
        </authorList>
    </citation>
    <scope>NUCLEOTIDE SEQUENCE</scope>
    <source>
        <strain evidence="2">AVDCRST_MAG49</strain>
    </source>
</reference>
<dbReference type="InterPro" id="IPR012347">
    <property type="entry name" value="Ferritin-like"/>
</dbReference>
<evidence type="ECO:0008006" key="3">
    <source>
        <dbReference type="Google" id="ProtNLM"/>
    </source>
</evidence>